<protein>
    <recommendedName>
        <fullName evidence="4">Lipoprotein</fullName>
    </recommendedName>
</protein>
<feature type="chain" id="PRO_5045693297" description="Lipoprotein" evidence="1">
    <location>
        <begin position="27"/>
        <end position="159"/>
    </location>
</feature>
<gene>
    <name evidence="2" type="ORF">ACFQS9_08330</name>
</gene>
<dbReference type="Proteomes" id="UP001596484">
    <property type="component" value="Unassembled WGS sequence"/>
</dbReference>
<reference evidence="3" key="1">
    <citation type="journal article" date="2019" name="Int. J. Syst. Evol. Microbiol.">
        <title>The Global Catalogue of Microorganisms (GCM) 10K type strain sequencing project: providing services to taxonomists for standard genome sequencing and annotation.</title>
        <authorList>
            <consortium name="The Broad Institute Genomics Platform"/>
            <consortium name="The Broad Institute Genome Sequencing Center for Infectious Disease"/>
            <person name="Wu L."/>
            <person name="Ma J."/>
        </authorList>
    </citation>
    <scope>NUCLEOTIDE SEQUENCE [LARGE SCALE GENOMIC DNA]</scope>
    <source>
        <strain evidence="3">ICMP 19430</strain>
    </source>
</reference>
<keyword evidence="3" id="KW-1185">Reference proteome</keyword>
<accession>A0ABW2RVM4</accession>
<evidence type="ECO:0008006" key="4">
    <source>
        <dbReference type="Google" id="ProtNLM"/>
    </source>
</evidence>
<organism evidence="2 3">
    <name type="scientific">Rhodococcus daqingensis</name>
    <dbReference type="NCBI Taxonomy" id="2479363"/>
    <lineage>
        <taxon>Bacteria</taxon>
        <taxon>Bacillati</taxon>
        <taxon>Actinomycetota</taxon>
        <taxon>Actinomycetes</taxon>
        <taxon>Mycobacteriales</taxon>
        <taxon>Nocardiaceae</taxon>
        <taxon>Rhodococcus</taxon>
    </lineage>
</organism>
<evidence type="ECO:0000313" key="2">
    <source>
        <dbReference type="EMBL" id="MFC7447894.1"/>
    </source>
</evidence>
<evidence type="ECO:0000313" key="3">
    <source>
        <dbReference type="Proteomes" id="UP001596484"/>
    </source>
</evidence>
<comment type="caution">
    <text evidence="2">The sequence shown here is derived from an EMBL/GenBank/DDBJ whole genome shotgun (WGS) entry which is preliminary data.</text>
</comment>
<dbReference type="EMBL" id="JBHTCS010000010">
    <property type="protein sequence ID" value="MFC7447894.1"/>
    <property type="molecule type" value="Genomic_DNA"/>
</dbReference>
<evidence type="ECO:0000256" key="1">
    <source>
        <dbReference type="SAM" id="SignalP"/>
    </source>
</evidence>
<dbReference type="RefSeq" id="WP_378403434.1">
    <property type="nucleotide sequence ID" value="NZ_JBHTCS010000010.1"/>
</dbReference>
<feature type="signal peptide" evidence="1">
    <location>
        <begin position="1"/>
        <end position="26"/>
    </location>
</feature>
<name>A0ABW2RVM4_9NOCA</name>
<keyword evidence="1" id="KW-0732">Signal</keyword>
<sequence length="159" mass="16262">MKRTLAALALPAVLLFAGCSSSTSDAAETASPAACPTAKPIENTDLAAAVAPVSLPNGATIVGGRVTTMDGGVGVAVDVCAPSVTTADQLRPLATNLVKAVKVSPLGPTTEAMWVQSYQVEGGQAVNDVKVKDCDFKMHLWNGLPSVEAEQARWEVISG</sequence>
<proteinExistence type="predicted"/>
<dbReference type="PROSITE" id="PS51257">
    <property type="entry name" value="PROKAR_LIPOPROTEIN"/>
    <property type="match status" value="1"/>
</dbReference>